<evidence type="ECO:0000313" key="1">
    <source>
        <dbReference type="EMBL" id="WAJ31131.1"/>
    </source>
</evidence>
<dbReference type="Proteomes" id="UP001163223">
    <property type="component" value="Chromosome"/>
</dbReference>
<accession>A0ACD4NWH6</accession>
<organism evidence="1 2">
    <name type="scientific">Antarcticirhabdus aurantiaca</name>
    <dbReference type="NCBI Taxonomy" id="2606717"/>
    <lineage>
        <taxon>Bacteria</taxon>
        <taxon>Pseudomonadati</taxon>
        <taxon>Pseudomonadota</taxon>
        <taxon>Alphaproteobacteria</taxon>
        <taxon>Hyphomicrobiales</taxon>
        <taxon>Aurantimonadaceae</taxon>
        <taxon>Antarcticirhabdus</taxon>
    </lineage>
</organism>
<proteinExistence type="predicted"/>
<gene>
    <name evidence="1" type="ORF">OXU80_13405</name>
</gene>
<sequence length="604" mass="61148">MGSMGNARRGGGAIGTGPAGEDVDPFDDLARLLDEPWSDSFPIGAKTPASAKPKTPVVDDAFEAAFAAEFSKIVPGRRPAADATSPAAAGGIEAFDDFVSSVTPEKRATPAPSVQTSYAGWVGTKLPEAPKLAKPAAPAPVQAAKPSGKKGPASALDAAIEQEIEDAIRGLSAPANPRGNGPNRAESYAPERRPFHDEPVARHTAAIDDFDALIASELAILNQERGFNRGSGEGLPAGQSDDAMPVSPGAAPIFVATADMAAPARRPRRNYGRAIAKGLTIGTGLAAMVAGGVFLSGYLSVGGSSVAGGGPVLLKADAEPVKIAPENPGGKSIPNQNKAVYTRVQSGGAAEPPAQQELRVEAEEPMELAPESEGPSISEELPGVSFYDDGPGEAVAAVADAPGEAAEADPVLQPRRVRALTVRPDGTLVAEADPSAPSLETLQGGSALVETAARPVEIASADPSEPVPASSPVADMITASTAPRAELAADEVAALAAQPPAAMPAEAPTEPAAAAAPAIDPSNYAGYYVQISSQPSAEAAQKSSDSLRGKFASVLNGRDVVIQSADIPGKGTYHRVRVLAGSQNEASSLCEALKSAGGSCFVSR</sequence>
<protein>
    <submittedName>
        <fullName evidence="1">SPOR domain-containing protein</fullName>
    </submittedName>
</protein>
<evidence type="ECO:0000313" key="2">
    <source>
        <dbReference type="Proteomes" id="UP001163223"/>
    </source>
</evidence>
<keyword evidence="2" id="KW-1185">Reference proteome</keyword>
<reference evidence="1" key="1">
    <citation type="submission" date="2022-11" db="EMBL/GenBank/DDBJ databases">
        <title>beta-Carotene-producing bacterium, Jeongeuplla avenae sp. nov., alleviates the salt stress of Arabidopsis seedlings.</title>
        <authorList>
            <person name="Jiang L."/>
            <person name="Lee J."/>
        </authorList>
    </citation>
    <scope>NUCLEOTIDE SEQUENCE</scope>
    <source>
        <strain evidence="1">DY_R2A_6</strain>
    </source>
</reference>
<name>A0ACD4NWH6_9HYPH</name>
<dbReference type="EMBL" id="CP113520">
    <property type="protein sequence ID" value="WAJ31131.1"/>
    <property type="molecule type" value="Genomic_DNA"/>
</dbReference>